<comment type="caution">
    <text evidence="3">The sequence shown here is derived from an EMBL/GenBank/DDBJ whole genome shotgun (WGS) entry which is preliminary data.</text>
</comment>
<name>A0A840YV59_9SPHN</name>
<feature type="domain" description="DUF4142" evidence="2">
    <location>
        <begin position="74"/>
        <end position="209"/>
    </location>
</feature>
<accession>A0A840YV59</accession>
<dbReference type="EMBL" id="JACIJI010000001">
    <property type="protein sequence ID" value="MBB5717571.1"/>
    <property type="molecule type" value="Genomic_DNA"/>
</dbReference>
<keyword evidence="4" id="KW-1185">Reference proteome</keyword>
<dbReference type="RefSeq" id="WP_184001318.1">
    <property type="nucleotide sequence ID" value="NZ_BAABIF010000004.1"/>
</dbReference>
<gene>
    <name evidence="3" type="ORF">FHR23_000478</name>
</gene>
<dbReference type="InterPro" id="IPR025419">
    <property type="entry name" value="DUF4142"/>
</dbReference>
<sequence>MKYSVLSLTMALGGALMLSACGSSTPVGNTADAYNDSVASDNLMVSNMIVDDSGNMAMTAPDNASMPMDVSTMSAQQFANLVAASDAFEIQSAKLAESKATDAKLKDFAKLMIHDHDQSTAELKQAAKTIPGVTPDATLSAQQQADLSALKSASGRAFDTLYAQQQTLAHQQAIGLLQSYAASGGNATLKEWAGKVLPIVKGHLTKIRSIGGV</sequence>
<dbReference type="Pfam" id="PF13628">
    <property type="entry name" value="DUF4142"/>
    <property type="match status" value="1"/>
</dbReference>
<organism evidence="3 4">
    <name type="scientific">Stakelama sediminis</name>
    <dbReference type="NCBI Taxonomy" id="463200"/>
    <lineage>
        <taxon>Bacteria</taxon>
        <taxon>Pseudomonadati</taxon>
        <taxon>Pseudomonadota</taxon>
        <taxon>Alphaproteobacteria</taxon>
        <taxon>Sphingomonadales</taxon>
        <taxon>Sphingomonadaceae</taxon>
        <taxon>Stakelama</taxon>
    </lineage>
</organism>
<feature type="signal peptide" evidence="1">
    <location>
        <begin position="1"/>
        <end position="20"/>
    </location>
</feature>
<dbReference type="PANTHER" id="PTHR38593">
    <property type="entry name" value="BLR2558 PROTEIN"/>
    <property type="match status" value="1"/>
</dbReference>
<reference evidence="3 4" key="1">
    <citation type="submission" date="2020-08" db="EMBL/GenBank/DDBJ databases">
        <title>Genomic Encyclopedia of Type Strains, Phase IV (KMG-IV): sequencing the most valuable type-strain genomes for metagenomic binning, comparative biology and taxonomic classification.</title>
        <authorList>
            <person name="Goeker M."/>
        </authorList>
    </citation>
    <scope>NUCLEOTIDE SEQUENCE [LARGE SCALE GENOMIC DNA]</scope>
    <source>
        <strain evidence="3 4">DSM 27203</strain>
    </source>
</reference>
<evidence type="ECO:0000259" key="2">
    <source>
        <dbReference type="Pfam" id="PF13628"/>
    </source>
</evidence>
<evidence type="ECO:0000313" key="3">
    <source>
        <dbReference type="EMBL" id="MBB5717571.1"/>
    </source>
</evidence>
<dbReference type="PANTHER" id="PTHR38593:SF1">
    <property type="entry name" value="BLR2558 PROTEIN"/>
    <property type="match status" value="1"/>
</dbReference>
<evidence type="ECO:0000256" key="1">
    <source>
        <dbReference type="SAM" id="SignalP"/>
    </source>
</evidence>
<protein>
    <submittedName>
        <fullName evidence="3">Putative membrane protein</fullName>
    </submittedName>
</protein>
<dbReference type="InterPro" id="IPR012347">
    <property type="entry name" value="Ferritin-like"/>
</dbReference>
<proteinExistence type="predicted"/>
<dbReference type="AlphaFoldDB" id="A0A840YV59"/>
<dbReference type="PROSITE" id="PS51257">
    <property type="entry name" value="PROKAR_LIPOPROTEIN"/>
    <property type="match status" value="1"/>
</dbReference>
<dbReference type="Gene3D" id="1.20.1260.10">
    <property type="match status" value="1"/>
</dbReference>
<evidence type="ECO:0000313" key="4">
    <source>
        <dbReference type="Proteomes" id="UP000554342"/>
    </source>
</evidence>
<keyword evidence="1" id="KW-0732">Signal</keyword>
<dbReference type="Proteomes" id="UP000554342">
    <property type="component" value="Unassembled WGS sequence"/>
</dbReference>
<feature type="chain" id="PRO_5032985616" evidence="1">
    <location>
        <begin position="21"/>
        <end position="213"/>
    </location>
</feature>